<feature type="transmembrane region" description="Helical" evidence="14">
    <location>
        <begin position="34"/>
        <end position="56"/>
    </location>
</feature>
<accession>A0ABW5W856</accession>
<comment type="caution">
    <text evidence="17">The sequence shown here is derived from an EMBL/GenBank/DDBJ whole genome shotgun (WGS) entry which is preliminary data.</text>
</comment>
<name>A0ABW5W856_9PSEU</name>
<dbReference type="EC" id="2.4.2.46" evidence="4"/>
<feature type="transmembrane region" description="Helical" evidence="14">
    <location>
        <begin position="285"/>
        <end position="303"/>
    </location>
</feature>
<feature type="transmembrane region" description="Helical" evidence="14">
    <location>
        <begin position="213"/>
        <end position="231"/>
    </location>
</feature>
<evidence type="ECO:0000256" key="3">
    <source>
        <dbReference type="ARBA" id="ARBA00009655"/>
    </source>
</evidence>
<keyword evidence="6" id="KW-1003">Cell membrane</keyword>
<feature type="region of interest" description="Disordered" evidence="13">
    <location>
        <begin position="1"/>
        <end position="23"/>
    </location>
</feature>
<evidence type="ECO:0000256" key="12">
    <source>
        <dbReference type="ARBA" id="ARBA00034030"/>
    </source>
</evidence>
<dbReference type="EMBL" id="JBHUOF010000012">
    <property type="protein sequence ID" value="MFD2799710.1"/>
    <property type="molecule type" value="Genomic_DNA"/>
</dbReference>
<feature type="domain" description="Arabinofuranosyltransferase AftA C-terminal" evidence="15">
    <location>
        <begin position="480"/>
        <end position="649"/>
    </location>
</feature>
<evidence type="ECO:0000256" key="5">
    <source>
        <dbReference type="ARBA" id="ARBA00020482"/>
    </source>
</evidence>
<evidence type="ECO:0000313" key="17">
    <source>
        <dbReference type="EMBL" id="MFD2799710.1"/>
    </source>
</evidence>
<keyword evidence="10 14" id="KW-0472">Membrane</keyword>
<dbReference type="Pfam" id="PF12250">
    <property type="entry name" value="AftA_N"/>
    <property type="match status" value="1"/>
</dbReference>
<organism evidence="17 18">
    <name type="scientific">Prauserella oleivorans</name>
    <dbReference type="NCBI Taxonomy" id="1478153"/>
    <lineage>
        <taxon>Bacteria</taxon>
        <taxon>Bacillati</taxon>
        <taxon>Actinomycetota</taxon>
        <taxon>Actinomycetes</taxon>
        <taxon>Pseudonocardiales</taxon>
        <taxon>Pseudonocardiaceae</taxon>
        <taxon>Prauserella</taxon>
    </lineage>
</organism>
<feature type="domain" description="Arabinofuranosyltransferase AftA N-terminal" evidence="16">
    <location>
        <begin position="38"/>
        <end position="457"/>
    </location>
</feature>
<evidence type="ECO:0000256" key="7">
    <source>
        <dbReference type="ARBA" id="ARBA00022679"/>
    </source>
</evidence>
<feature type="transmembrane region" description="Helical" evidence="14">
    <location>
        <begin position="359"/>
        <end position="383"/>
    </location>
</feature>
<keyword evidence="9 14" id="KW-1133">Transmembrane helix</keyword>
<evidence type="ECO:0000256" key="14">
    <source>
        <dbReference type="SAM" id="Phobius"/>
    </source>
</evidence>
<reference evidence="18" key="1">
    <citation type="journal article" date="2019" name="Int. J. Syst. Evol. Microbiol.">
        <title>The Global Catalogue of Microorganisms (GCM) 10K type strain sequencing project: providing services to taxonomists for standard genome sequencing and annotation.</title>
        <authorList>
            <consortium name="The Broad Institute Genomics Platform"/>
            <consortium name="The Broad Institute Genome Sequencing Center for Infectious Disease"/>
            <person name="Wu L."/>
            <person name="Ma J."/>
        </authorList>
    </citation>
    <scope>NUCLEOTIDE SEQUENCE [LARGE SCALE GENOMIC DNA]</scope>
    <source>
        <strain evidence="18">IBRC-M 10906</strain>
    </source>
</reference>
<comment type="pathway">
    <text evidence="2">Cell wall biogenesis; cell wall polysaccharide biosynthesis.</text>
</comment>
<evidence type="ECO:0000256" key="2">
    <source>
        <dbReference type="ARBA" id="ARBA00004776"/>
    </source>
</evidence>
<evidence type="ECO:0000256" key="11">
    <source>
        <dbReference type="ARBA" id="ARBA00033184"/>
    </source>
</evidence>
<comment type="subcellular location">
    <subcellularLocation>
        <location evidence="1">Cell membrane</location>
        <topology evidence="1">Multi-pass membrane protein</topology>
    </subcellularLocation>
</comment>
<feature type="transmembrane region" description="Helical" evidence="14">
    <location>
        <begin position="237"/>
        <end position="255"/>
    </location>
</feature>
<feature type="transmembrane region" description="Helical" evidence="14">
    <location>
        <begin position="419"/>
        <end position="443"/>
    </location>
</feature>
<evidence type="ECO:0000256" key="8">
    <source>
        <dbReference type="ARBA" id="ARBA00022692"/>
    </source>
</evidence>
<feature type="transmembrane region" description="Helical" evidence="14">
    <location>
        <begin position="455"/>
        <end position="473"/>
    </location>
</feature>
<feature type="transmembrane region" description="Helical" evidence="14">
    <location>
        <begin position="262"/>
        <end position="279"/>
    </location>
</feature>
<feature type="transmembrane region" description="Helical" evidence="14">
    <location>
        <begin position="68"/>
        <end position="93"/>
    </location>
</feature>
<evidence type="ECO:0000313" key="18">
    <source>
        <dbReference type="Proteomes" id="UP001597478"/>
    </source>
</evidence>
<feature type="transmembrane region" description="Helical" evidence="14">
    <location>
        <begin position="390"/>
        <end position="413"/>
    </location>
</feature>
<evidence type="ECO:0000259" key="16">
    <source>
        <dbReference type="Pfam" id="PF12250"/>
    </source>
</evidence>
<evidence type="ECO:0000259" key="15">
    <source>
        <dbReference type="Pfam" id="PF12249"/>
    </source>
</evidence>
<sequence length="651" mass="70996">MTKSLPVAQPFESTDEQGPRHGRSLPPLLGPGRLLAELLIAGVFAVVLSLVLQLGVNRMPTLLPGTNVPVAMMALVTAVIAVVTFGLLGLGIASRWPLWVTLAGSWALLSGLATLVLAIPLHTTRFFLGGVSLDNTFRLQYMERMASTAALSDINYHGIAAYYPGGWFWLGGRFANLVGLQGWETYKPYSIMWAALSATIAFVLWSLVVRRRLALLAAMVTLLVGVVSSGVEEPYAWPTTAWLPPIAILAWTVLCRRSRGPVWPLVLIGLYLGVCAVTYTLHLGFSALLVVLFAAMAGVLAVREGERAGTVVRRLLLRLVLVGAISAVLAAIVWAPFILNGGLGKDNAVPRFLPSGSAYFPMPFVPDNALGVLCLIGLVWAVLRVRRDRIAFVLLTCTALVYVWFGLSTLALAMNTTLLSFRFLATIKLVLAVAGIFGSLELLRYLRARRAHWQRPVLALSVVFAVLGSVTLVQDGIRSSLAKVIQRAETDYYPTGFTPSGDRDPAQEGAWTGRLITAIDDLGGGKPTDEIVLSDNIELMSFRPYWGFQMTPHYANPLARYDDRSAEIETWGHATSPASLLEQMHDGPFEAPTMLVLRRADDGTLTYTIRYDTFPKKIPVAGRPVKFDPKLFDSPRFERRDVGPFAVIAVN</sequence>
<comment type="similarity">
    <text evidence="3">Belongs to the glycosyltransferase 85 family.</text>
</comment>
<dbReference type="RefSeq" id="WP_377391687.1">
    <property type="nucleotide sequence ID" value="NZ_JBHSAN010000027.1"/>
</dbReference>
<keyword evidence="7" id="KW-0808">Transferase</keyword>
<dbReference type="InterPro" id="IPR020959">
    <property type="entry name" value="ArabinofuranosylTrfase_AftA_C"/>
</dbReference>
<feature type="transmembrane region" description="Helical" evidence="14">
    <location>
        <begin position="149"/>
        <end position="170"/>
    </location>
</feature>
<feature type="transmembrane region" description="Helical" evidence="14">
    <location>
        <begin position="315"/>
        <end position="339"/>
    </location>
</feature>
<evidence type="ECO:0000256" key="1">
    <source>
        <dbReference type="ARBA" id="ARBA00004651"/>
    </source>
</evidence>
<proteinExistence type="inferred from homology"/>
<evidence type="ECO:0000256" key="9">
    <source>
        <dbReference type="ARBA" id="ARBA00022989"/>
    </source>
</evidence>
<evidence type="ECO:0000256" key="13">
    <source>
        <dbReference type="SAM" id="MobiDB-lite"/>
    </source>
</evidence>
<comment type="catalytic activity">
    <reaction evidence="12">
        <text>Adds an alpha-D-arabinofuranosyl group from trans,octacis-decaprenylphospho-beta-D-arabinofuranose at the 5-O-position of the eighth, tenth and twelfth galactofuranose unit of the galactofuranan chain of [beta-D-galactofuranosyl-(1-&gt;5)-beta-D-galactofuranosyl-(1-&gt;6)]14-beta-D-galactofuranosyl-(1-&gt;5)-beta-D-galactofuranosyl-(1-&gt;4)-alpha-L-rhamnopyranosyl-(1-&gt;3)-N-acetyl-alpha-D-glucosaminyl-diphospho-trans,octacis-decaprenol.</text>
        <dbReference type="EC" id="2.4.2.46"/>
    </reaction>
</comment>
<dbReference type="Proteomes" id="UP001597478">
    <property type="component" value="Unassembled WGS sequence"/>
</dbReference>
<keyword evidence="18" id="KW-1185">Reference proteome</keyword>
<evidence type="ECO:0000256" key="10">
    <source>
        <dbReference type="ARBA" id="ARBA00023136"/>
    </source>
</evidence>
<keyword evidence="8 14" id="KW-0812">Transmembrane</keyword>
<feature type="transmembrane region" description="Helical" evidence="14">
    <location>
        <begin position="190"/>
        <end position="208"/>
    </location>
</feature>
<evidence type="ECO:0000256" key="6">
    <source>
        <dbReference type="ARBA" id="ARBA00022475"/>
    </source>
</evidence>
<evidence type="ECO:0000256" key="4">
    <source>
        <dbReference type="ARBA" id="ARBA00012037"/>
    </source>
</evidence>
<feature type="transmembrane region" description="Helical" evidence="14">
    <location>
        <begin position="105"/>
        <end position="128"/>
    </location>
</feature>
<dbReference type="Pfam" id="PF12249">
    <property type="entry name" value="AftA_C"/>
    <property type="match status" value="1"/>
</dbReference>
<dbReference type="InterPro" id="IPR020963">
    <property type="entry name" value="ArabinofuranosylTrfase_AftA_N"/>
</dbReference>
<gene>
    <name evidence="17" type="ORF">ACFS2C_09935</name>
</gene>
<protein>
    <recommendedName>
        <fullName evidence="5">Galactan 5-O-arabinofuranosyltransferase</fullName>
        <ecNumber evidence="4">2.4.2.46</ecNumber>
    </recommendedName>
    <alternativeName>
        <fullName evidence="11">Arabinofuranosyltransferase AftA</fullName>
    </alternativeName>
</protein>